<keyword evidence="7" id="KW-1185">Reference proteome</keyword>
<reference evidence="7" key="1">
    <citation type="submission" date="2015-06" db="EMBL/GenBank/DDBJ databases">
        <title>Complete genome sequence and metabolic analysis of phthalate degradation pathway in Gordonia sp. QH-11.</title>
        <authorList>
            <person name="Jin D."/>
            <person name="Kong X."/>
            <person name="Bai Z."/>
        </authorList>
    </citation>
    <scope>NUCLEOTIDE SEQUENCE [LARGE SCALE GENOMIC DNA]</scope>
    <source>
        <strain evidence="7">QH-11</strain>
    </source>
</reference>
<dbReference type="RefSeq" id="WP_062393684.1">
    <property type="nucleotide sequence ID" value="NZ_CP011853.1"/>
</dbReference>
<feature type="domain" description="NADPH-dependent FMN reductase-like" evidence="5">
    <location>
        <begin position="4"/>
        <end position="152"/>
    </location>
</feature>
<reference evidence="6 7" key="2">
    <citation type="journal article" date="2017" name="Int. J. Syst. Evol. Microbiol.">
        <title>Gordonia phthalatica sp. nov., a di-n-butyl phthalate-degrading bacterium isolated from activated sludge.</title>
        <authorList>
            <person name="Jin D."/>
            <person name="Kong X."/>
            <person name="Jia M."/>
            <person name="Yu X."/>
            <person name="Wang X."/>
            <person name="Zhuang X."/>
            <person name="Deng Y."/>
            <person name="Bai Z."/>
        </authorList>
    </citation>
    <scope>NUCLEOTIDE SEQUENCE [LARGE SCALE GENOMIC DNA]</scope>
    <source>
        <strain evidence="6 7">QH-11</strain>
    </source>
</reference>
<dbReference type="PATRIC" id="fig|1136941.3.peg.3131"/>
<dbReference type="NCBIfam" id="TIGR04037">
    <property type="entry name" value="LLM_duo_CE1759"/>
    <property type="match status" value="1"/>
</dbReference>
<dbReference type="Gene3D" id="3.40.50.360">
    <property type="match status" value="1"/>
</dbReference>
<dbReference type="InterPro" id="IPR051814">
    <property type="entry name" value="NAD(P)H-dep_FMN_reductase"/>
</dbReference>
<dbReference type="STRING" id="1136941.ACH46_15335"/>
<dbReference type="OrthoDB" id="1643408at2"/>
<dbReference type="KEGG" id="goq:ACH46_15335"/>
<dbReference type="InterPro" id="IPR029039">
    <property type="entry name" value="Flavoprotein-like_sf"/>
</dbReference>
<accession>A0A0N9ND16</accession>
<dbReference type="Pfam" id="PF03358">
    <property type="entry name" value="FMN_red"/>
    <property type="match status" value="1"/>
</dbReference>
<keyword evidence="2" id="KW-0288">FMN</keyword>
<evidence type="ECO:0000313" key="7">
    <source>
        <dbReference type="Proteomes" id="UP000063789"/>
    </source>
</evidence>
<dbReference type="InterPro" id="IPR023932">
    <property type="entry name" value="CE1759_FMN_reduct"/>
</dbReference>
<dbReference type="SUPFAM" id="SSF52218">
    <property type="entry name" value="Flavoproteins"/>
    <property type="match status" value="1"/>
</dbReference>
<evidence type="ECO:0000256" key="3">
    <source>
        <dbReference type="ARBA" id="ARBA00023002"/>
    </source>
</evidence>
<dbReference type="EMBL" id="CP011853">
    <property type="protein sequence ID" value="ALG85598.1"/>
    <property type="molecule type" value="Genomic_DNA"/>
</dbReference>
<dbReference type="PANTHER" id="PTHR43408">
    <property type="entry name" value="FMN REDUCTASE (NADPH)"/>
    <property type="match status" value="1"/>
</dbReference>
<keyword evidence="1" id="KW-0285">Flavoprotein</keyword>
<evidence type="ECO:0000256" key="4">
    <source>
        <dbReference type="SAM" id="MobiDB-lite"/>
    </source>
</evidence>
<gene>
    <name evidence="6" type="ORF">ACH46_15335</name>
</gene>
<protein>
    <submittedName>
        <fullName evidence="6">Oxidoreductase</fullName>
    </submittedName>
</protein>
<sequence length="218" mass="22084">MARKLLVISAGVSTPSSTRLLADQLADAVGTGVTARGEAVDVDVLELAPLAASLATTVTSGVAPADVTAARDLVASADGVIAVTPIFTASYSGLFKMFFDVLDPEALTGVPMVIAATAGTPRHSLVLDHAVRPLMNYLRADVVPTAVFAATEDFGTSELGGRIRRAAGELAQRLVGTATVAGFGGPTDRSDAPRRSGGANDLGAVTPFAELLQGHTGS</sequence>
<dbReference type="InterPro" id="IPR005025">
    <property type="entry name" value="FMN_Rdtase-like_dom"/>
</dbReference>
<name>A0A0N9ND16_9ACTN</name>
<evidence type="ECO:0000256" key="1">
    <source>
        <dbReference type="ARBA" id="ARBA00022630"/>
    </source>
</evidence>
<proteinExistence type="predicted"/>
<dbReference type="GO" id="GO:0016491">
    <property type="term" value="F:oxidoreductase activity"/>
    <property type="evidence" value="ECO:0007669"/>
    <property type="project" value="UniProtKB-KW"/>
</dbReference>
<evidence type="ECO:0000259" key="5">
    <source>
        <dbReference type="Pfam" id="PF03358"/>
    </source>
</evidence>
<organism evidence="6 7">
    <name type="scientific">Gordonia phthalatica</name>
    <dbReference type="NCBI Taxonomy" id="1136941"/>
    <lineage>
        <taxon>Bacteria</taxon>
        <taxon>Bacillati</taxon>
        <taxon>Actinomycetota</taxon>
        <taxon>Actinomycetes</taxon>
        <taxon>Mycobacteriales</taxon>
        <taxon>Gordoniaceae</taxon>
        <taxon>Gordonia</taxon>
    </lineage>
</organism>
<feature type="region of interest" description="Disordered" evidence="4">
    <location>
        <begin position="181"/>
        <end position="203"/>
    </location>
</feature>
<keyword evidence="3" id="KW-0560">Oxidoreductase</keyword>
<evidence type="ECO:0000256" key="2">
    <source>
        <dbReference type="ARBA" id="ARBA00022643"/>
    </source>
</evidence>
<evidence type="ECO:0000313" key="6">
    <source>
        <dbReference type="EMBL" id="ALG85598.1"/>
    </source>
</evidence>
<dbReference type="AlphaFoldDB" id="A0A0N9ND16"/>
<dbReference type="PANTHER" id="PTHR43408:SF2">
    <property type="entry name" value="FMN REDUCTASE (NADPH)"/>
    <property type="match status" value="1"/>
</dbReference>
<dbReference type="Proteomes" id="UP000063789">
    <property type="component" value="Chromosome"/>
</dbReference>